<feature type="domain" description="Retrovirus-related Pol polyprotein from transposon TNT 1-94-like beta-barrel" evidence="1">
    <location>
        <begin position="223"/>
        <end position="303"/>
    </location>
</feature>
<keyword evidence="3" id="KW-1185">Reference proteome</keyword>
<dbReference type="Pfam" id="PF22936">
    <property type="entry name" value="Pol_BBD"/>
    <property type="match status" value="1"/>
</dbReference>
<evidence type="ECO:0000259" key="1">
    <source>
        <dbReference type="Pfam" id="PF22936"/>
    </source>
</evidence>
<dbReference type="Pfam" id="PF14223">
    <property type="entry name" value="Retrotran_gag_2"/>
    <property type="match status" value="1"/>
</dbReference>
<organism evidence="2 3">
    <name type="scientific">Hericium alpestre</name>
    <dbReference type="NCBI Taxonomy" id="135208"/>
    <lineage>
        <taxon>Eukaryota</taxon>
        <taxon>Fungi</taxon>
        <taxon>Dikarya</taxon>
        <taxon>Basidiomycota</taxon>
        <taxon>Agaricomycotina</taxon>
        <taxon>Agaricomycetes</taxon>
        <taxon>Russulales</taxon>
        <taxon>Hericiaceae</taxon>
        <taxon>Hericium</taxon>
    </lineage>
</organism>
<dbReference type="InterPro" id="IPR054722">
    <property type="entry name" value="PolX-like_BBD"/>
</dbReference>
<sequence length="345" mass="38121">MVLEVCRLWVIVEGTEKEPATSTTDEEKEAWRTKNQAAWKKLSERYKGKGEQRIAYLIGELFWSTFTDDASLEPQINGMCCIGHTLTALGNKLDNKLIAVALILSLPPSYDTLKMILTSVQSLDIDNVMMQVMQEEQHHHESAATTAFLVHSSGGKNFSKGSSSGSPGSGSGKSKVYCKFCKALAGDAVAKVVMVCEPDDSAIHIFKASADALAKRPDLTTRWLVDSGTSQIMSCICDWFTMYQAFDTLHKVWLGNNSSIDAHGIRCIPVLMQAKGEWHKVILSDALYILDLHGNLISVLQITCCSTHVQFLESSCEIYDQQGTLTCEGRLEDNLYIINARSEIP</sequence>
<dbReference type="AlphaFoldDB" id="A0A4Z0A9N7"/>
<name>A0A4Z0A9N7_9AGAM</name>
<dbReference type="OrthoDB" id="7691805at2759"/>
<gene>
    <name evidence="2" type="ORF">EWM64_g182</name>
</gene>
<evidence type="ECO:0000313" key="3">
    <source>
        <dbReference type="Proteomes" id="UP000298061"/>
    </source>
</evidence>
<proteinExistence type="predicted"/>
<evidence type="ECO:0000313" key="2">
    <source>
        <dbReference type="EMBL" id="TFY83816.1"/>
    </source>
</evidence>
<accession>A0A4Z0A9N7</accession>
<comment type="caution">
    <text evidence="2">The sequence shown here is derived from an EMBL/GenBank/DDBJ whole genome shotgun (WGS) entry which is preliminary data.</text>
</comment>
<protein>
    <recommendedName>
        <fullName evidence="1">Retrovirus-related Pol polyprotein from transposon TNT 1-94-like beta-barrel domain-containing protein</fullName>
    </recommendedName>
</protein>
<reference evidence="2 3" key="1">
    <citation type="submission" date="2019-02" db="EMBL/GenBank/DDBJ databases">
        <title>Genome sequencing of the rare red list fungi Hericium alpestre (H. flagellum).</title>
        <authorList>
            <person name="Buettner E."/>
            <person name="Kellner H."/>
        </authorList>
    </citation>
    <scope>NUCLEOTIDE SEQUENCE [LARGE SCALE GENOMIC DNA]</scope>
    <source>
        <strain evidence="2 3">DSM 108284</strain>
    </source>
</reference>
<dbReference type="EMBL" id="SFCI01000008">
    <property type="protein sequence ID" value="TFY83816.1"/>
    <property type="molecule type" value="Genomic_DNA"/>
</dbReference>
<dbReference type="Proteomes" id="UP000298061">
    <property type="component" value="Unassembled WGS sequence"/>
</dbReference>